<feature type="domain" description="Gfo/Idh/MocA-like oxidoreductase N-terminal" evidence="6">
    <location>
        <begin position="33"/>
        <end position="153"/>
    </location>
</feature>
<keyword evidence="2" id="KW-0560">Oxidoreductase</keyword>
<comment type="catalytic activity">
    <reaction evidence="5">
        <text>D-xylose + NADP(+) = D-xylono-1,5-lactone + NADPH + H(+)</text>
        <dbReference type="Rhea" id="RHEA:22000"/>
        <dbReference type="ChEBI" id="CHEBI:15378"/>
        <dbReference type="ChEBI" id="CHEBI:15867"/>
        <dbReference type="ChEBI" id="CHEBI:53455"/>
        <dbReference type="ChEBI" id="CHEBI:57783"/>
        <dbReference type="ChEBI" id="CHEBI:58349"/>
        <dbReference type="EC" id="1.1.1.179"/>
    </reaction>
</comment>
<comment type="similarity">
    <text evidence="1">Belongs to the Gfo/Idh/MocA family.</text>
</comment>
<dbReference type="InterPro" id="IPR036291">
    <property type="entry name" value="NAD(P)-bd_dom_sf"/>
</dbReference>
<dbReference type="OrthoDB" id="64915at2759"/>
<dbReference type="Proteomes" id="UP000054485">
    <property type="component" value="Unassembled WGS sequence"/>
</dbReference>
<protein>
    <recommendedName>
        <fullName evidence="3">D-xylose 1-dehydrogenase (NADP(+), D-xylono-1,5-lactone-forming)</fullName>
        <ecNumber evidence="3">1.1.1.179</ecNumber>
    </recommendedName>
    <alternativeName>
        <fullName evidence="4">D-xylose-NADP dehydrogenase</fullName>
    </alternativeName>
</protein>
<evidence type="ECO:0000313" key="9">
    <source>
        <dbReference type="Proteomes" id="UP000054485"/>
    </source>
</evidence>
<evidence type="ECO:0000256" key="5">
    <source>
        <dbReference type="ARBA" id="ARBA00049233"/>
    </source>
</evidence>
<reference evidence="8 9" key="1">
    <citation type="submission" date="2014-04" db="EMBL/GenBank/DDBJ databases">
        <authorList>
            <consortium name="DOE Joint Genome Institute"/>
            <person name="Kuo A."/>
            <person name="Ruytinx J."/>
            <person name="Rineau F."/>
            <person name="Colpaert J."/>
            <person name="Kohler A."/>
            <person name="Nagy L.G."/>
            <person name="Floudas D."/>
            <person name="Copeland A."/>
            <person name="Barry K.W."/>
            <person name="Cichocki N."/>
            <person name="Veneault-Fourrey C."/>
            <person name="LaButti K."/>
            <person name="Lindquist E.A."/>
            <person name="Lipzen A."/>
            <person name="Lundell T."/>
            <person name="Morin E."/>
            <person name="Murat C."/>
            <person name="Sun H."/>
            <person name="Tunlid A."/>
            <person name="Henrissat B."/>
            <person name="Grigoriev I.V."/>
            <person name="Hibbett D.S."/>
            <person name="Martin F."/>
            <person name="Nordberg H.P."/>
            <person name="Cantor M.N."/>
            <person name="Hua S.X."/>
        </authorList>
    </citation>
    <scope>NUCLEOTIDE SEQUENCE [LARGE SCALE GENOMIC DNA]</scope>
    <source>
        <strain evidence="8 9">UH-Slu-Lm8-n1</strain>
    </source>
</reference>
<dbReference type="STRING" id="930992.A0A0D0B0M0"/>
<dbReference type="EMBL" id="KN835146">
    <property type="protein sequence ID" value="KIK47491.1"/>
    <property type="molecule type" value="Genomic_DNA"/>
</dbReference>
<dbReference type="EC" id="1.1.1.179" evidence="3"/>
<name>A0A0D0B0M0_9AGAM</name>
<evidence type="ECO:0000256" key="4">
    <source>
        <dbReference type="ARBA" id="ARBA00042988"/>
    </source>
</evidence>
<dbReference type="InParanoid" id="A0A0D0B0M0"/>
<dbReference type="SUPFAM" id="SSF51735">
    <property type="entry name" value="NAD(P)-binding Rossmann-fold domains"/>
    <property type="match status" value="1"/>
</dbReference>
<dbReference type="InterPro" id="IPR000683">
    <property type="entry name" value="Gfo/Idh/MocA-like_OxRdtase_N"/>
</dbReference>
<gene>
    <name evidence="8" type="ORF">CY34DRAFT_799205</name>
</gene>
<evidence type="ECO:0000256" key="1">
    <source>
        <dbReference type="ARBA" id="ARBA00010928"/>
    </source>
</evidence>
<evidence type="ECO:0000256" key="2">
    <source>
        <dbReference type="ARBA" id="ARBA00023002"/>
    </source>
</evidence>
<dbReference type="InterPro" id="IPR055170">
    <property type="entry name" value="GFO_IDH_MocA-like_dom"/>
</dbReference>
<dbReference type="GO" id="GO:0000166">
    <property type="term" value="F:nucleotide binding"/>
    <property type="evidence" value="ECO:0007669"/>
    <property type="project" value="InterPro"/>
</dbReference>
<feature type="domain" description="GFO/IDH/MocA-like oxidoreductase" evidence="7">
    <location>
        <begin position="164"/>
        <end position="301"/>
    </location>
</feature>
<dbReference type="PANTHER" id="PTHR22604">
    <property type="entry name" value="OXIDOREDUCTASES"/>
    <property type="match status" value="1"/>
</dbReference>
<reference evidence="9" key="2">
    <citation type="submission" date="2015-01" db="EMBL/GenBank/DDBJ databases">
        <title>Evolutionary Origins and Diversification of the Mycorrhizal Mutualists.</title>
        <authorList>
            <consortium name="DOE Joint Genome Institute"/>
            <consortium name="Mycorrhizal Genomics Consortium"/>
            <person name="Kohler A."/>
            <person name="Kuo A."/>
            <person name="Nagy L.G."/>
            <person name="Floudas D."/>
            <person name="Copeland A."/>
            <person name="Barry K.W."/>
            <person name="Cichocki N."/>
            <person name="Veneault-Fourrey C."/>
            <person name="LaButti K."/>
            <person name="Lindquist E.A."/>
            <person name="Lipzen A."/>
            <person name="Lundell T."/>
            <person name="Morin E."/>
            <person name="Murat C."/>
            <person name="Riley R."/>
            <person name="Ohm R."/>
            <person name="Sun H."/>
            <person name="Tunlid A."/>
            <person name="Henrissat B."/>
            <person name="Grigoriev I.V."/>
            <person name="Hibbett D.S."/>
            <person name="Martin F."/>
        </authorList>
    </citation>
    <scope>NUCLEOTIDE SEQUENCE [LARGE SCALE GENOMIC DNA]</scope>
    <source>
        <strain evidence="9">UH-Slu-Lm8-n1</strain>
    </source>
</reference>
<dbReference type="GO" id="GO:0047837">
    <property type="term" value="F:D-xylose 1-dehydrogenase (NADP+) activity"/>
    <property type="evidence" value="ECO:0007669"/>
    <property type="project" value="UniProtKB-EC"/>
</dbReference>
<dbReference type="HOGENOM" id="CLU_023194_5_2_1"/>
<dbReference type="Gene3D" id="3.40.50.720">
    <property type="entry name" value="NAD(P)-binding Rossmann-like Domain"/>
    <property type="match status" value="1"/>
</dbReference>
<keyword evidence="9" id="KW-1185">Reference proteome</keyword>
<dbReference type="Pfam" id="PF22725">
    <property type="entry name" value="GFO_IDH_MocA_C3"/>
    <property type="match status" value="1"/>
</dbReference>
<dbReference type="Pfam" id="PF01408">
    <property type="entry name" value="GFO_IDH_MocA"/>
    <property type="match status" value="1"/>
</dbReference>
<dbReference type="AlphaFoldDB" id="A0A0D0B0M0"/>
<evidence type="ECO:0000259" key="7">
    <source>
        <dbReference type="Pfam" id="PF22725"/>
    </source>
</evidence>
<dbReference type="InterPro" id="IPR050984">
    <property type="entry name" value="Gfo/Idh/MocA_domain"/>
</dbReference>
<evidence type="ECO:0000259" key="6">
    <source>
        <dbReference type="Pfam" id="PF01408"/>
    </source>
</evidence>
<organism evidence="8 9">
    <name type="scientific">Suillus luteus UH-Slu-Lm8-n1</name>
    <dbReference type="NCBI Taxonomy" id="930992"/>
    <lineage>
        <taxon>Eukaryota</taxon>
        <taxon>Fungi</taxon>
        <taxon>Dikarya</taxon>
        <taxon>Basidiomycota</taxon>
        <taxon>Agaricomycotina</taxon>
        <taxon>Agaricomycetes</taxon>
        <taxon>Agaricomycetidae</taxon>
        <taxon>Boletales</taxon>
        <taxon>Suillineae</taxon>
        <taxon>Suillaceae</taxon>
        <taxon>Suillus</taxon>
    </lineage>
</organism>
<dbReference type="SUPFAM" id="SSF55347">
    <property type="entry name" value="Glyceraldehyde-3-phosphate dehydrogenase-like, C-terminal domain"/>
    <property type="match status" value="1"/>
</dbReference>
<dbReference type="Gene3D" id="3.30.360.10">
    <property type="entry name" value="Dihydrodipicolinate Reductase, domain 2"/>
    <property type="match status" value="1"/>
</dbReference>
<evidence type="ECO:0000256" key="3">
    <source>
        <dbReference type="ARBA" id="ARBA00038984"/>
    </source>
</evidence>
<proteinExistence type="inferred from homology"/>
<dbReference type="PANTHER" id="PTHR22604:SF105">
    <property type="entry name" value="TRANS-1,2-DIHYDROBENZENE-1,2-DIOL DEHYDROGENASE"/>
    <property type="match status" value="1"/>
</dbReference>
<sequence>MSSVFGVFWRVYAAFISPPRPDNVEDNDTLPPLKIGILGAAAIAPPALVLPAKSHPEVELYAVAARDISRAEKFAKKHGFKKWYGGKDGYQDLLDDQEIDIVYNPLPNGLHYEWTMKALAAGKHVLLEKPSGNTAEETRRMFSLADQKGLVLLEAFHYKFHPAIQRVRAIIDSGELGAIKEVNATLALPKGMLGNDDDIRMNYDLGGGAMMDCGCYTLSCVRYLISNNPSAVISATAMRYSKDPRIDTGTTANLTFASLKPGEEPVRSIIKCDFAIPPRWGLIPRWPDLSVRAVCERGSIEIFNYVMPVIYHSITVRPDGKVPRTEKAYTFEGGKGEEWWTTYRYQLEAFVDKVKGRTPQTWVNPEDSIANMEWIEKIYEESGLGSRPQSTYVLPTA</sequence>
<evidence type="ECO:0000313" key="8">
    <source>
        <dbReference type="EMBL" id="KIK47491.1"/>
    </source>
</evidence>
<accession>A0A0D0B0M0</accession>